<evidence type="ECO:0000313" key="5">
    <source>
        <dbReference type="Proteomes" id="UP001432062"/>
    </source>
</evidence>
<dbReference type="SUPFAM" id="SSF46689">
    <property type="entry name" value="Homeodomain-like"/>
    <property type="match status" value="1"/>
</dbReference>
<feature type="domain" description="HTH tetR-type" evidence="3">
    <location>
        <begin position="20"/>
        <end position="80"/>
    </location>
</feature>
<gene>
    <name evidence="4" type="ORF">OG563_08580</name>
</gene>
<evidence type="ECO:0000259" key="3">
    <source>
        <dbReference type="PROSITE" id="PS50977"/>
    </source>
</evidence>
<dbReference type="PANTHER" id="PTHR43479:SF11">
    <property type="entry name" value="ACREF_ENVCD OPERON REPRESSOR-RELATED"/>
    <property type="match status" value="1"/>
</dbReference>
<feature type="DNA-binding region" description="H-T-H motif" evidence="2">
    <location>
        <begin position="43"/>
        <end position="62"/>
    </location>
</feature>
<name>A0ABZ1Z1E9_9NOCA</name>
<keyword evidence="5" id="KW-1185">Reference proteome</keyword>
<proteinExistence type="predicted"/>
<dbReference type="Proteomes" id="UP001432062">
    <property type="component" value="Chromosome"/>
</dbReference>
<dbReference type="RefSeq" id="WP_327101266.1">
    <property type="nucleotide sequence ID" value="NZ_CP109149.1"/>
</dbReference>
<evidence type="ECO:0000313" key="4">
    <source>
        <dbReference type="EMBL" id="WUV48236.1"/>
    </source>
</evidence>
<evidence type="ECO:0000256" key="1">
    <source>
        <dbReference type="ARBA" id="ARBA00023125"/>
    </source>
</evidence>
<dbReference type="InterPro" id="IPR001647">
    <property type="entry name" value="HTH_TetR"/>
</dbReference>
<dbReference type="PANTHER" id="PTHR43479">
    <property type="entry name" value="ACREF/ENVCD OPERON REPRESSOR-RELATED"/>
    <property type="match status" value="1"/>
</dbReference>
<organism evidence="4 5">
    <name type="scientific">Nocardia vinacea</name>
    <dbReference type="NCBI Taxonomy" id="96468"/>
    <lineage>
        <taxon>Bacteria</taxon>
        <taxon>Bacillati</taxon>
        <taxon>Actinomycetota</taxon>
        <taxon>Actinomycetes</taxon>
        <taxon>Mycobacteriales</taxon>
        <taxon>Nocardiaceae</taxon>
        <taxon>Nocardia</taxon>
    </lineage>
</organism>
<protein>
    <submittedName>
        <fullName evidence="4">TetR family transcriptional regulator</fullName>
    </submittedName>
</protein>
<sequence length="221" mass="23832">MSSPPTARQWRGQSLADRSLVRRRQLLQAGYELLGVGGVADVTVRAVCRHAELSPRYFYESFTDTDELIVTIYDECNSELASTIAAAVPRADLAESVRTAIDAAVQYFETDIRRVRVLLREPLTSQLLATRRAAVAPAFLTSIMAAAGMTDLSPLGDAELAMSASALSGALVSLMLDYTDQRLAVTAAQVADYATRLVRATVLDLSLPKQTADPHGIGCDE</sequence>
<reference evidence="4" key="1">
    <citation type="submission" date="2022-10" db="EMBL/GenBank/DDBJ databases">
        <title>The complete genomes of actinobacterial strains from the NBC collection.</title>
        <authorList>
            <person name="Joergensen T.S."/>
            <person name="Alvarez Arevalo M."/>
            <person name="Sterndorff E.B."/>
            <person name="Faurdal D."/>
            <person name="Vuksanovic O."/>
            <person name="Mourched A.-S."/>
            <person name="Charusanti P."/>
            <person name="Shaw S."/>
            <person name="Blin K."/>
            <person name="Weber T."/>
        </authorList>
    </citation>
    <scope>NUCLEOTIDE SEQUENCE</scope>
    <source>
        <strain evidence="4">NBC_01482</strain>
    </source>
</reference>
<keyword evidence="1 2" id="KW-0238">DNA-binding</keyword>
<dbReference type="InterPro" id="IPR009057">
    <property type="entry name" value="Homeodomain-like_sf"/>
</dbReference>
<evidence type="ECO:0000256" key="2">
    <source>
        <dbReference type="PROSITE-ProRule" id="PRU00335"/>
    </source>
</evidence>
<dbReference type="EMBL" id="CP109441">
    <property type="protein sequence ID" value="WUV48236.1"/>
    <property type="molecule type" value="Genomic_DNA"/>
</dbReference>
<accession>A0ABZ1Z1E9</accession>
<dbReference type="InterPro" id="IPR050624">
    <property type="entry name" value="HTH-type_Tx_Regulator"/>
</dbReference>
<dbReference type="Gene3D" id="1.10.357.10">
    <property type="entry name" value="Tetracycline Repressor, domain 2"/>
    <property type="match status" value="1"/>
</dbReference>
<dbReference type="PROSITE" id="PS50977">
    <property type="entry name" value="HTH_TETR_2"/>
    <property type="match status" value="1"/>
</dbReference>
<dbReference type="Pfam" id="PF00440">
    <property type="entry name" value="TetR_N"/>
    <property type="match status" value="1"/>
</dbReference>